<dbReference type="PANTHER" id="PTHR10745:SF0">
    <property type="entry name" value="GLYCINE--TRNA LIGASE"/>
    <property type="match status" value="1"/>
</dbReference>
<name>A0A7J4D0Z4_9ARCH</name>
<comment type="caution">
    <text evidence="3">The sequence shown here is derived from an EMBL/GenBank/DDBJ whole genome shotgun (WGS) entry which is preliminary data.</text>
</comment>
<dbReference type="InterPro" id="IPR036621">
    <property type="entry name" value="Anticodon-bd_dom_sf"/>
</dbReference>
<dbReference type="NCBIfam" id="TIGR00389">
    <property type="entry name" value="glyS_dimeric"/>
    <property type="match status" value="1"/>
</dbReference>
<accession>A0A7J4D0Z4</accession>
<evidence type="ECO:0000256" key="1">
    <source>
        <dbReference type="ARBA" id="ARBA00004496"/>
    </source>
</evidence>
<dbReference type="GO" id="GO:0006426">
    <property type="term" value="P:glycyl-tRNA aminoacylation"/>
    <property type="evidence" value="ECO:0007669"/>
    <property type="project" value="InterPro"/>
</dbReference>
<sequence length="343" mass="38078">NEISPRQGPLRMREFTQMEVEHFFLPGDEPGLSNSLKGVNITLVPAKGKKTTTTIGKAFSSGTLGSSLVAVHLARAQSFLTAIGIPSEKLRFRQHSSNEMAHYSSDCWDGEVHTSLGWVEVVGVAHRGDYDLSAHGNASPKEFRVMVPGTEKETEVWVPDAGSIGKEFKGEAKNILEAIKDVELQPGFVVDGKTLNENHMNQKTVRKGEMVYPNVVEPSFGLDRILYCLLESSWNVEDEREWISLPQDTSPYDLLVAPLMTKDGLDDSAKEIFAKAQKQGIDAYYDEAGSIGRRYARADEIGIFFSMTVDHQTLEDGTVTLRERDSKNQSRISVEDALGKVRR</sequence>
<dbReference type="EC" id="6.1.1.14" evidence="3"/>
<dbReference type="PANTHER" id="PTHR10745">
    <property type="entry name" value="GLYCYL-TRNA SYNTHETASE/DNA POLYMERASE SUBUNIT GAMMA-2"/>
    <property type="match status" value="1"/>
</dbReference>
<dbReference type="InterPro" id="IPR004154">
    <property type="entry name" value="Anticodon-bd"/>
</dbReference>
<protein>
    <submittedName>
        <fullName evidence="3">Glycine--tRNA ligase</fullName>
        <ecNumber evidence="3">6.1.1.14</ecNumber>
    </submittedName>
</protein>
<evidence type="ECO:0000313" key="3">
    <source>
        <dbReference type="EMBL" id="HIA97967.1"/>
    </source>
</evidence>
<feature type="domain" description="Anticodon-binding" evidence="2">
    <location>
        <begin position="254"/>
        <end position="342"/>
    </location>
</feature>
<keyword evidence="3" id="KW-0436">Ligase</keyword>
<dbReference type="SUPFAM" id="SSF52954">
    <property type="entry name" value="Class II aaRS ABD-related"/>
    <property type="match status" value="1"/>
</dbReference>
<dbReference type="InterPro" id="IPR027031">
    <property type="entry name" value="Gly-tRNA_synthase/POLG2"/>
</dbReference>
<dbReference type="Gene3D" id="3.30.930.10">
    <property type="entry name" value="Bira Bifunctional Protein, Domain 2"/>
    <property type="match status" value="1"/>
</dbReference>
<dbReference type="AlphaFoldDB" id="A0A7J4D0Z4"/>
<feature type="non-terminal residue" evidence="3">
    <location>
        <position position="1"/>
    </location>
</feature>
<dbReference type="Proteomes" id="UP000589132">
    <property type="component" value="Unassembled WGS sequence"/>
</dbReference>
<comment type="subcellular location">
    <subcellularLocation>
        <location evidence="1">Cytoplasm</location>
    </subcellularLocation>
</comment>
<proteinExistence type="predicted"/>
<dbReference type="InterPro" id="IPR002315">
    <property type="entry name" value="tRNA-synt_gly"/>
</dbReference>
<dbReference type="GO" id="GO:0005737">
    <property type="term" value="C:cytoplasm"/>
    <property type="evidence" value="ECO:0007669"/>
    <property type="project" value="UniProtKB-SubCell"/>
</dbReference>
<dbReference type="SUPFAM" id="SSF55681">
    <property type="entry name" value="Class II aaRS and biotin synthetases"/>
    <property type="match status" value="1"/>
</dbReference>
<dbReference type="EMBL" id="DTTC01000126">
    <property type="protein sequence ID" value="HIA97967.1"/>
    <property type="molecule type" value="Genomic_DNA"/>
</dbReference>
<organism evidence="3 4">
    <name type="scientific">Marine Group III euryarchaeote</name>
    <dbReference type="NCBI Taxonomy" id="2173149"/>
    <lineage>
        <taxon>Archaea</taxon>
        <taxon>Methanobacteriati</taxon>
        <taxon>Thermoplasmatota</taxon>
        <taxon>Thermoplasmata</taxon>
        <taxon>Candidatus Thermoprofundales</taxon>
    </lineage>
</organism>
<gene>
    <name evidence="3" type="primary">glyS</name>
    <name evidence="3" type="ORF">EYO15_02155</name>
</gene>
<dbReference type="Pfam" id="PF03129">
    <property type="entry name" value="HGTP_anticodon"/>
    <property type="match status" value="1"/>
</dbReference>
<dbReference type="GO" id="GO:0005524">
    <property type="term" value="F:ATP binding"/>
    <property type="evidence" value="ECO:0007669"/>
    <property type="project" value="InterPro"/>
</dbReference>
<evidence type="ECO:0000259" key="2">
    <source>
        <dbReference type="Pfam" id="PF03129"/>
    </source>
</evidence>
<dbReference type="PRINTS" id="PR01043">
    <property type="entry name" value="TRNASYNTHGLY"/>
</dbReference>
<dbReference type="Gene3D" id="3.40.50.800">
    <property type="entry name" value="Anticodon-binding domain"/>
    <property type="match status" value="1"/>
</dbReference>
<reference evidence="4" key="1">
    <citation type="journal article" date="2019" name="bioRxiv">
        <title>Genome diversification in globally distributed novel marine Proteobacteria is linked to environmental adaptation.</title>
        <authorList>
            <person name="Zhou Z."/>
            <person name="Tran P.Q."/>
            <person name="Kieft K."/>
            <person name="Anantharaman K."/>
        </authorList>
    </citation>
    <scope>NUCLEOTIDE SEQUENCE [LARGE SCALE GENOMIC DNA]</scope>
</reference>
<evidence type="ECO:0000313" key="4">
    <source>
        <dbReference type="Proteomes" id="UP000589132"/>
    </source>
</evidence>
<dbReference type="GO" id="GO:0004820">
    <property type="term" value="F:glycine-tRNA ligase activity"/>
    <property type="evidence" value="ECO:0007669"/>
    <property type="project" value="UniProtKB-EC"/>
</dbReference>
<dbReference type="InterPro" id="IPR045864">
    <property type="entry name" value="aa-tRNA-synth_II/BPL/LPL"/>
</dbReference>